<dbReference type="PANTHER" id="PTHR30136:SF35">
    <property type="entry name" value="HTH-TYPE TRANSCRIPTIONAL REGULATOR RV1719"/>
    <property type="match status" value="1"/>
</dbReference>
<keyword evidence="1" id="KW-0805">Transcription regulation</keyword>
<dbReference type="InterPro" id="IPR036388">
    <property type="entry name" value="WH-like_DNA-bd_sf"/>
</dbReference>
<sequence>MTTEPTAGSPRTLETVSRAFDVVRALEALDGAGVTELANHLDLSKSVVYNYLSTLRQEKFVVKEGDTYRLSLQFLLVGEYVRNQNTLYQIGKTELETLAENTGEFAHLAAEQHGLSVNLYKVSGEKAVGSSYQVNKLQRADYLHFSATGKAILAYLPRERVEWIVDRYGLPAKTEETITEPDALFEELEAVRERGYALNDEEEIKGLQAVGAPVRNRHGRVLGSISVSGPVKRMKQPDYHEELVEHVVNTANVIEVNVNMEETEDEFPTFS</sequence>
<evidence type="ECO:0000313" key="6">
    <source>
        <dbReference type="EMBL" id="QLG29637.1"/>
    </source>
</evidence>
<dbReference type="SUPFAM" id="SSF55781">
    <property type="entry name" value="GAF domain-like"/>
    <property type="match status" value="1"/>
</dbReference>
<dbReference type="GO" id="GO:0045892">
    <property type="term" value="P:negative regulation of DNA-templated transcription"/>
    <property type="evidence" value="ECO:0007669"/>
    <property type="project" value="TreeGrafter"/>
</dbReference>
<evidence type="ECO:0000259" key="5">
    <source>
        <dbReference type="PROSITE" id="PS51078"/>
    </source>
</evidence>
<geneLocation type="plasmid" evidence="6 7">
    <name>unnamed1</name>
</geneLocation>
<dbReference type="OrthoDB" id="14763at2157"/>
<dbReference type="InterPro" id="IPR005471">
    <property type="entry name" value="Tscrpt_reg_IclR_N"/>
</dbReference>
<dbReference type="Gene3D" id="1.10.10.10">
    <property type="entry name" value="Winged helix-like DNA-binding domain superfamily/Winged helix DNA-binding domain"/>
    <property type="match status" value="1"/>
</dbReference>
<keyword evidence="2" id="KW-0238">DNA-binding</keyword>
<name>A0A7D5KGA3_9EURY</name>
<protein>
    <submittedName>
        <fullName evidence="6">IclR family transcriptional regulator</fullName>
    </submittedName>
</protein>
<dbReference type="GO" id="GO:0003700">
    <property type="term" value="F:DNA-binding transcription factor activity"/>
    <property type="evidence" value="ECO:0007669"/>
    <property type="project" value="TreeGrafter"/>
</dbReference>
<dbReference type="InterPro" id="IPR050707">
    <property type="entry name" value="HTH_MetabolicPath_Reg"/>
</dbReference>
<dbReference type="InterPro" id="IPR036390">
    <property type="entry name" value="WH_DNA-bd_sf"/>
</dbReference>
<dbReference type="Pfam" id="PF01614">
    <property type="entry name" value="IclR_C"/>
    <property type="match status" value="1"/>
</dbReference>
<evidence type="ECO:0000256" key="1">
    <source>
        <dbReference type="ARBA" id="ARBA00023015"/>
    </source>
</evidence>
<keyword evidence="6" id="KW-0614">Plasmid</keyword>
<dbReference type="SUPFAM" id="SSF46785">
    <property type="entry name" value="Winged helix' DNA-binding domain"/>
    <property type="match status" value="1"/>
</dbReference>
<dbReference type="Gene3D" id="3.30.450.40">
    <property type="match status" value="1"/>
</dbReference>
<dbReference type="InterPro" id="IPR014757">
    <property type="entry name" value="Tscrpt_reg_IclR_C"/>
</dbReference>
<dbReference type="Pfam" id="PF09339">
    <property type="entry name" value="HTH_IclR"/>
    <property type="match status" value="1"/>
</dbReference>
<gene>
    <name evidence="6" type="ORF">HUG10_18685</name>
</gene>
<accession>A0A7D5KGA3</accession>
<evidence type="ECO:0000256" key="3">
    <source>
        <dbReference type="ARBA" id="ARBA00023163"/>
    </source>
</evidence>
<reference evidence="6 7" key="1">
    <citation type="submission" date="2020-07" db="EMBL/GenBank/DDBJ databases">
        <title>Gai3-2, isolated from salt lake.</title>
        <authorList>
            <person name="Cui H."/>
            <person name="Shi X."/>
        </authorList>
    </citation>
    <scope>NUCLEOTIDE SEQUENCE [LARGE SCALE GENOMIC DNA]</scope>
    <source>
        <strain evidence="6 7">Gai3-2</strain>
        <plasmid evidence="6 7">unnamed1</plasmid>
    </source>
</reference>
<feature type="domain" description="IclR-ED" evidence="5">
    <location>
        <begin position="73"/>
        <end position="260"/>
    </location>
</feature>
<dbReference type="AlphaFoldDB" id="A0A7D5KGA3"/>
<dbReference type="PROSITE" id="PS51078">
    <property type="entry name" value="ICLR_ED"/>
    <property type="match status" value="1"/>
</dbReference>
<keyword evidence="3" id="KW-0804">Transcription</keyword>
<evidence type="ECO:0000256" key="2">
    <source>
        <dbReference type="ARBA" id="ARBA00023125"/>
    </source>
</evidence>
<evidence type="ECO:0000259" key="4">
    <source>
        <dbReference type="PROSITE" id="PS51077"/>
    </source>
</evidence>
<dbReference type="RefSeq" id="WP_179171211.1">
    <property type="nucleotide sequence ID" value="NZ_CP058530.1"/>
</dbReference>
<dbReference type="PANTHER" id="PTHR30136">
    <property type="entry name" value="HELIX-TURN-HELIX TRANSCRIPTIONAL REGULATOR, ICLR FAMILY"/>
    <property type="match status" value="1"/>
</dbReference>
<evidence type="ECO:0000313" key="7">
    <source>
        <dbReference type="Proteomes" id="UP000509750"/>
    </source>
</evidence>
<dbReference type="Proteomes" id="UP000509750">
    <property type="component" value="Plasmid unnamed1"/>
</dbReference>
<dbReference type="EMBL" id="CP058530">
    <property type="protein sequence ID" value="QLG29637.1"/>
    <property type="molecule type" value="Genomic_DNA"/>
</dbReference>
<dbReference type="GO" id="GO:0003677">
    <property type="term" value="F:DNA binding"/>
    <property type="evidence" value="ECO:0007669"/>
    <property type="project" value="UniProtKB-KW"/>
</dbReference>
<feature type="domain" description="HTH iclR-type" evidence="4">
    <location>
        <begin position="13"/>
        <end position="72"/>
    </location>
</feature>
<dbReference type="GeneID" id="56030904"/>
<proteinExistence type="predicted"/>
<dbReference type="PROSITE" id="PS51077">
    <property type="entry name" value="HTH_ICLR"/>
    <property type="match status" value="1"/>
</dbReference>
<keyword evidence="7" id="KW-1185">Reference proteome</keyword>
<dbReference type="KEGG" id="halg:HUG10_18685"/>
<dbReference type="InterPro" id="IPR029016">
    <property type="entry name" value="GAF-like_dom_sf"/>
</dbReference>
<dbReference type="SMART" id="SM00346">
    <property type="entry name" value="HTH_ICLR"/>
    <property type="match status" value="1"/>
</dbReference>
<organism evidence="6 7">
    <name type="scientific">Halorarum halophilum</name>
    <dbReference type="NCBI Taxonomy" id="2743090"/>
    <lineage>
        <taxon>Archaea</taxon>
        <taxon>Methanobacteriati</taxon>
        <taxon>Methanobacteriota</taxon>
        <taxon>Stenosarchaea group</taxon>
        <taxon>Halobacteria</taxon>
        <taxon>Halobacteriales</taxon>
        <taxon>Haloferacaceae</taxon>
        <taxon>Halorarum</taxon>
    </lineage>
</organism>